<dbReference type="AlphaFoldDB" id="A0A2P4R5Y7"/>
<feature type="transmembrane region" description="Helical" evidence="1">
    <location>
        <begin position="87"/>
        <end position="108"/>
    </location>
</feature>
<organism evidence="2">
    <name type="scientific">Companilactobacillus formosensis</name>
    <dbReference type="NCBI Taxonomy" id="1617889"/>
    <lineage>
        <taxon>Bacteria</taxon>
        <taxon>Bacillati</taxon>
        <taxon>Bacillota</taxon>
        <taxon>Bacilli</taxon>
        <taxon>Lactobacillales</taxon>
        <taxon>Lactobacillaceae</taxon>
        <taxon>Companilactobacillus</taxon>
    </lineage>
</organism>
<feature type="transmembrane region" description="Helical" evidence="1">
    <location>
        <begin position="58"/>
        <end position="80"/>
    </location>
</feature>
<gene>
    <name evidence="2" type="ORF">C2R26_07120</name>
</gene>
<feature type="transmembrane region" description="Helical" evidence="1">
    <location>
        <begin position="120"/>
        <end position="137"/>
    </location>
</feature>
<feature type="transmembrane region" description="Helical" evidence="1">
    <location>
        <begin position="326"/>
        <end position="345"/>
    </location>
</feature>
<evidence type="ECO:0008006" key="3">
    <source>
        <dbReference type="Google" id="ProtNLM"/>
    </source>
</evidence>
<feature type="transmembrane region" description="Helical" evidence="1">
    <location>
        <begin position="352"/>
        <end position="371"/>
    </location>
</feature>
<keyword evidence="1" id="KW-0472">Membrane</keyword>
<evidence type="ECO:0000313" key="2">
    <source>
        <dbReference type="EMBL" id="POH36661.1"/>
    </source>
</evidence>
<protein>
    <recommendedName>
        <fullName evidence="3">YfhO family protein</fullName>
    </recommendedName>
</protein>
<dbReference type="EMBL" id="PPWZ01000048">
    <property type="protein sequence ID" value="POH36661.1"/>
    <property type="molecule type" value="Genomic_DNA"/>
</dbReference>
<name>A0A2P4R5Y7_9LACO</name>
<feature type="transmembrane region" description="Helical" evidence="1">
    <location>
        <begin position="486"/>
        <end position="507"/>
    </location>
</feature>
<feature type="transmembrane region" description="Helical" evidence="1">
    <location>
        <begin position="214"/>
        <end position="238"/>
    </location>
</feature>
<feature type="transmembrane region" description="Helical" evidence="1">
    <location>
        <begin position="9"/>
        <end position="27"/>
    </location>
</feature>
<keyword evidence="1" id="KW-0812">Transmembrane</keyword>
<feature type="transmembrane region" description="Helical" evidence="1">
    <location>
        <begin position="183"/>
        <end position="202"/>
    </location>
</feature>
<comment type="caution">
    <text evidence="2">The sequence shown here is derived from an EMBL/GenBank/DDBJ whole genome shotgun (WGS) entry which is preliminary data.</text>
</comment>
<feature type="transmembrane region" description="Helical" evidence="1">
    <location>
        <begin position="144"/>
        <end position="163"/>
    </location>
</feature>
<proteinExistence type="predicted"/>
<feature type="transmembrane region" description="Helical" evidence="1">
    <location>
        <begin position="258"/>
        <end position="284"/>
    </location>
</feature>
<keyword evidence="1" id="KW-1133">Transmembrane helix</keyword>
<evidence type="ECO:0000256" key="1">
    <source>
        <dbReference type="SAM" id="Phobius"/>
    </source>
</evidence>
<reference evidence="2" key="1">
    <citation type="submission" date="2018-01" db="EMBL/GenBank/DDBJ databases">
        <title>Genome sequnecing of Lactobacillus formosensis KACC 18721.</title>
        <authorList>
            <person name="Kim S.-J."/>
            <person name="Heo J."/>
        </authorList>
    </citation>
    <scope>NUCLEOTIDE SEQUENCE</scope>
    <source>
        <strain evidence="2">KACC 18721</strain>
    </source>
</reference>
<sequence>MSSRSWKKVILGIIFLALSLFYTILFFQRVNFNDVTIFNIVHLKSLANIFSSPINFDYWSHTGSLINVFSPWLTILPGWIFVKINVLYGYVFYLLLITFLTFVSSYYFMNKFSKDTLESILFSVIYTFSFNRFMLVFQNQRLENYLVLMFLPMVYYGAFQFYQNKGWQNLTWGLVLIGWTAPYMALAVVATLIPVFIMMIFLRKSHQWKYWGQLLLNTLKVAAFSLAAMAGFIGPLLFEQLPTKMLQNPIRHFNYVNWFNGIGFTMMQKYLLLGISGLGLLLLAMVFLKSSFSYKVIMLEIIPLVCLVIAPLQIQYFDISRVVPAFQSILDLFIAIILSRIVILVFQEVPSIWKLVVIILSIVGLSSVIYVKTNQIQATQTLVNSSNVDYSKFVWNYHDQATKGQNKFLANNRSAQVSFYTHANDYWIQYYNPQSVELDLPVQLYSGNKVQLNNEPVKIKASKRNTIQLHTNPGKNIIEIHVQYNWIAIISLLFSLVSLIALGYCSLDRKTFKWKKLSENG</sequence>
<accession>A0A2P4R5Y7</accession>